<dbReference type="AlphaFoldDB" id="A0A7C5I1U7"/>
<dbReference type="PANTHER" id="PTHR43790">
    <property type="entry name" value="CARBOHYDRATE TRANSPORT ATP-BINDING PROTEIN MG119-RELATED"/>
    <property type="match status" value="1"/>
</dbReference>
<evidence type="ECO:0000313" key="6">
    <source>
        <dbReference type="EMBL" id="HHF08588.1"/>
    </source>
</evidence>
<evidence type="ECO:0000259" key="5">
    <source>
        <dbReference type="Pfam" id="PF00005"/>
    </source>
</evidence>
<comment type="caution">
    <text evidence="6">The sequence shown here is derived from an EMBL/GenBank/DDBJ whole genome shotgun (WGS) entry which is preliminary data.</text>
</comment>
<keyword evidence="3" id="KW-0547">Nucleotide-binding</keyword>
<dbReference type="InterPro" id="IPR027417">
    <property type="entry name" value="P-loop_NTPase"/>
</dbReference>
<accession>A0A7C5I1U7</accession>
<evidence type="ECO:0000256" key="4">
    <source>
        <dbReference type="ARBA" id="ARBA00022840"/>
    </source>
</evidence>
<dbReference type="SUPFAM" id="SSF52540">
    <property type="entry name" value="P-loop containing nucleoside triphosphate hydrolases"/>
    <property type="match status" value="1"/>
</dbReference>
<dbReference type="EMBL" id="DRTH01000136">
    <property type="protein sequence ID" value="HHF08588.1"/>
    <property type="molecule type" value="Genomic_DNA"/>
</dbReference>
<dbReference type="Proteomes" id="UP000886129">
    <property type="component" value="Unassembled WGS sequence"/>
</dbReference>
<dbReference type="Pfam" id="PF00005">
    <property type="entry name" value="ABC_tran"/>
    <property type="match status" value="1"/>
</dbReference>
<dbReference type="Gene3D" id="3.40.50.300">
    <property type="entry name" value="P-loop containing nucleotide triphosphate hydrolases"/>
    <property type="match status" value="1"/>
</dbReference>
<keyword evidence="2" id="KW-0677">Repeat</keyword>
<evidence type="ECO:0000256" key="3">
    <source>
        <dbReference type="ARBA" id="ARBA00022741"/>
    </source>
</evidence>
<evidence type="ECO:0000256" key="2">
    <source>
        <dbReference type="ARBA" id="ARBA00022737"/>
    </source>
</evidence>
<proteinExistence type="predicted"/>
<gene>
    <name evidence="6" type="ORF">ENL26_02300</name>
</gene>
<feature type="non-terminal residue" evidence="6">
    <location>
        <position position="73"/>
    </location>
</feature>
<keyword evidence="4 6" id="KW-0067">ATP-binding</keyword>
<dbReference type="GO" id="GO:0016887">
    <property type="term" value="F:ATP hydrolysis activity"/>
    <property type="evidence" value="ECO:0007669"/>
    <property type="project" value="InterPro"/>
</dbReference>
<feature type="domain" description="ABC transporter" evidence="5">
    <location>
        <begin position="18"/>
        <end position="68"/>
    </location>
</feature>
<evidence type="ECO:0000256" key="1">
    <source>
        <dbReference type="ARBA" id="ARBA00022448"/>
    </source>
</evidence>
<reference evidence="6" key="1">
    <citation type="journal article" date="2020" name="mSystems">
        <title>Genome- and Community-Level Interaction Insights into Carbon Utilization and Element Cycling Functions of Hydrothermarchaeota in Hydrothermal Sediment.</title>
        <authorList>
            <person name="Zhou Z."/>
            <person name="Liu Y."/>
            <person name="Xu W."/>
            <person name="Pan J."/>
            <person name="Luo Z.H."/>
            <person name="Li M."/>
        </authorList>
    </citation>
    <scope>NUCLEOTIDE SEQUENCE [LARGE SCALE GENOMIC DNA]</scope>
    <source>
        <strain evidence="6">HyVt-80</strain>
    </source>
</reference>
<name>A0A7C5I1U7_9BACT</name>
<dbReference type="GO" id="GO:0005524">
    <property type="term" value="F:ATP binding"/>
    <property type="evidence" value="ECO:0007669"/>
    <property type="project" value="UniProtKB-KW"/>
</dbReference>
<dbReference type="PANTHER" id="PTHR43790:SF9">
    <property type="entry name" value="GALACTOFURANOSE TRANSPORTER ATP-BINDING PROTEIN YTFR"/>
    <property type="match status" value="1"/>
</dbReference>
<keyword evidence="1" id="KW-0813">Transport</keyword>
<dbReference type="InterPro" id="IPR003439">
    <property type="entry name" value="ABC_transporter-like_ATP-bd"/>
</dbReference>
<organism evidence="6">
    <name type="scientific">Kosmotoga arenicorallina</name>
    <dbReference type="NCBI Taxonomy" id="688066"/>
    <lineage>
        <taxon>Bacteria</taxon>
        <taxon>Thermotogati</taxon>
        <taxon>Thermotogota</taxon>
        <taxon>Thermotogae</taxon>
        <taxon>Kosmotogales</taxon>
        <taxon>Kosmotogaceae</taxon>
        <taxon>Kosmotoga</taxon>
    </lineage>
</organism>
<protein>
    <submittedName>
        <fullName evidence="6">ATP-binding cassette domain-containing protein</fullName>
    </submittedName>
</protein>
<sequence length="73" mass="7987">MILKTKGIAKEFSGVRVLNNINIEIKSGEIFGIIGENGAGKSTFVKILTGIYTPTEGRIYFNGKEIQLETPLD</sequence>
<dbReference type="InterPro" id="IPR050107">
    <property type="entry name" value="ABC_carbohydrate_import_ATPase"/>
</dbReference>